<comment type="caution">
    <text evidence="1">The sequence shown here is derived from an EMBL/GenBank/DDBJ whole genome shotgun (WGS) entry which is preliminary data.</text>
</comment>
<name>A0A8J4XNI0_CHIOP</name>
<gene>
    <name evidence="1" type="ORF">GWK47_022054</name>
</gene>
<accession>A0A8J4XNI0</accession>
<dbReference type="AlphaFoldDB" id="A0A8J4XNI0"/>
<proteinExistence type="predicted"/>
<evidence type="ECO:0000313" key="1">
    <source>
        <dbReference type="EMBL" id="KAG0710797.1"/>
    </source>
</evidence>
<evidence type="ECO:0000313" key="2">
    <source>
        <dbReference type="Proteomes" id="UP000770661"/>
    </source>
</evidence>
<protein>
    <submittedName>
        <fullName evidence="1">Uncharacterized protein</fullName>
    </submittedName>
</protein>
<sequence length="98" mass="10993">MLQSLSSWGRRRVTLQAPHIAHLYQLKAPTILNAQAGWRGHDFPANQLLQEGLPAFVAIEKNNTASGSSMSSWGFERQIEMHGLELLFTEAANQDYLE</sequence>
<reference evidence="1" key="1">
    <citation type="submission" date="2020-07" db="EMBL/GenBank/DDBJ databases">
        <title>The High-quality genome of the commercially important snow crab, Chionoecetes opilio.</title>
        <authorList>
            <person name="Jeong J.-H."/>
            <person name="Ryu S."/>
        </authorList>
    </citation>
    <scope>NUCLEOTIDE SEQUENCE</scope>
    <source>
        <strain evidence="1">MADBK_172401_WGS</strain>
        <tissue evidence="1">Digestive gland</tissue>
    </source>
</reference>
<dbReference type="EMBL" id="JACEEZ010023889">
    <property type="protein sequence ID" value="KAG0710797.1"/>
    <property type="molecule type" value="Genomic_DNA"/>
</dbReference>
<organism evidence="1 2">
    <name type="scientific">Chionoecetes opilio</name>
    <name type="common">Atlantic snow crab</name>
    <name type="synonym">Cancer opilio</name>
    <dbReference type="NCBI Taxonomy" id="41210"/>
    <lineage>
        <taxon>Eukaryota</taxon>
        <taxon>Metazoa</taxon>
        <taxon>Ecdysozoa</taxon>
        <taxon>Arthropoda</taxon>
        <taxon>Crustacea</taxon>
        <taxon>Multicrustacea</taxon>
        <taxon>Malacostraca</taxon>
        <taxon>Eumalacostraca</taxon>
        <taxon>Eucarida</taxon>
        <taxon>Decapoda</taxon>
        <taxon>Pleocyemata</taxon>
        <taxon>Brachyura</taxon>
        <taxon>Eubrachyura</taxon>
        <taxon>Majoidea</taxon>
        <taxon>Majidae</taxon>
        <taxon>Chionoecetes</taxon>
    </lineage>
</organism>
<dbReference type="OrthoDB" id="61870at2759"/>
<keyword evidence="2" id="KW-1185">Reference proteome</keyword>
<dbReference type="Proteomes" id="UP000770661">
    <property type="component" value="Unassembled WGS sequence"/>
</dbReference>